<keyword evidence="4" id="KW-1185">Reference proteome</keyword>
<comment type="caution">
    <text evidence="3">The sequence shown here is derived from an EMBL/GenBank/DDBJ whole genome shotgun (WGS) entry which is preliminary data.</text>
</comment>
<accession>L9Z3P1</accession>
<dbReference type="Proteomes" id="UP000011592">
    <property type="component" value="Unassembled WGS sequence"/>
</dbReference>
<dbReference type="InterPro" id="IPR036259">
    <property type="entry name" value="MFS_trans_sf"/>
</dbReference>
<keyword evidence="2" id="KW-0472">Membrane</keyword>
<evidence type="ECO:0000313" key="3">
    <source>
        <dbReference type="EMBL" id="ELY80491.1"/>
    </source>
</evidence>
<organism evidence="3 4">
    <name type="scientific">Natrinema gari JCM 14663</name>
    <dbReference type="NCBI Taxonomy" id="1230459"/>
    <lineage>
        <taxon>Archaea</taxon>
        <taxon>Methanobacteriati</taxon>
        <taxon>Methanobacteriota</taxon>
        <taxon>Stenosarchaea group</taxon>
        <taxon>Halobacteria</taxon>
        <taxon>Halobacteriales</taxon>
        <taxon>Natrialbaceae</taxon>
        <taxon>Natrinema</taxon>
    </lineage>
</organism>
<proteinExistence type="predicted"/>
<keyword evidence="2" id="KW-0812">Transmembrane</keyword>
<feature type="transmembrane region" description="Helical" evidence="2">
    <location>
        <begin position="27"/>
        <end position="48"/>
    </location>
</feature>
<name>L9Z3P1_9EURY</name>
<dbReference type="AlphaFoldDB" id="L9Z3P1"/>
<dbReference type="Gene3D" id="1.20.1250.20">
    <property type="entry name" value="MFS general substrate transporter like domains"/>
    <property type="match status" value="1"/>
</dbReference>
<evidence type="ECO:0000256" key="1">
    <source>
        <dbReference type="SAM" id="MobiDB-lite"/>
    </source>
</evidence>
<gene>
    <name evidence="3" type="ORF">C486_08830</name>
</gene>
<dbReference type="PATRIC" id="fig|1230459.4.peg.1765"/>
<dbReference type="SUPFAM" id="SSF103473">
    <property type="entry name" value="MFS general substrate transporter"/>
    <property type="match status" value="1"/>
</dbReference>
<protein>
    <submittedName>
        <fullName evidence="3">Major facilitator superfamily MFS 1</fullName>
    </submittedName>
</protein>
<sequence>MSRYGKLLGSASPIHGRMTDRMRRRRAYGVVAVETIGYTCLLFIWFSLPAYLSSIIDELGLSGTQAGVVAGAVPLTYIPIALGTGLVVDRSSPLSLAACCGIATATPDRRGDARRPRPRPTSSAMTGERHRHGRDRSLARTLLGPVANAEL</sequence>
<evidence type="ECO:0000313" key="4">
    <source>
        <dbReference type="Proteomes" id="UP000011592"/>
    </source>
</evidence>
<dbReference type="EMBL" id="AOIJ01000046">
    <property type="protein sequence ID" value="ELY80491.1"/>
    <property type="molecule type" value="Genomic_DNA"/>
</dbReference>
<reference evidence="3 4" key="1">
    <citation type="journal article" date="2014" name="PLoS Genet.">
        <title>Phylogenetically driven sequencing of extremely halophilic archaea reveals strategies for static and dynamic osmo-response.</title>
        <authorList>
            <person name="Becker E.A."/>
            <person name="Seitzer P.M."/>
            <person name="Tritt A."/>
            <person name="Larsen D."/>
            <person name="Krusor M."/>
            <person name="Yao A.I."/>
            <person name="Wu D."/>
            <person name="Madern D."/>
            <person name="Eisen J.A."/>
            <person name="Darling A.E."/>
            <person name="Facciotti M.T."/>
        </authorList>
    </citation>
    <scope>NUCLEOTIDE SEQUENCE [LARGE SCALE GENOMIC DNA]</scope>
    <source>
        <strain evidence="3 4">JCM 14663</strain>
    </source>
</reference>
<evidence type="ECO:0000256" key="2">
    <source>
        <dbReference type="SAM" id="Phobius"/>
    </source>
</evidence>
<feature type="transmembrane region" description="Helical" evidence="2">
    <location>
        <begin position="68"/>
        <end position="88"/>
    </location>
</feature>
<feature type="region of interest" description="Disordered" evidence="1">
    <location>
        <begin position="107"/>
        <end position="137"/>
    </location>
</feature>
<keyword evidence="2" id="KW-1133">Transmembrane helix</keyword>